<keyword evidence="2" id="KW-1185">Reference proteome</keyword>
<accession>A0A1N7CN93</accession>
<protein>
    <recommendedName>
        <fullName evidence="3">DNA recombination and repair protein Rad51-like C-terminal domain-containing protein</fullName>
    </recommendedName>
</protein>
<evidence type="ECO:0008006" key="3">
    <source>
        <dbReference type="Google" id="ProtNLM"/>
    </source>
</evidence>
<evidence type="ECO:0000313" key="2">
    <source>
        <dbReference type="Proteomes" id="UP000186914"/>
    </source>
</evidence>
<dbReference type="InterPro" id="IPR027417">
    <property type="entry name" value="P-loop_NTPase"/>
</dbReference>
<proteinExistence type="predicted"/>
<dbReference type="Proteomes" id="UP000186914">
    <property type="component" value="Unassembled WGS sequence"/>
</dbReference>
<dbReference type="AlphaFoldDB" id="A0A1N7CN93"/>
<organism evidence="1 2">
    <name type="scientific">Haladaptatus litoreus</name>
    <dbReference type="NCBI Taxonomy" id="553468"/>
    <lineage>
        <taxon>Archaea</taxon>
        <taxon>Methanobacteriati</taxon>
        <taxon>Methanobacteriota</taxon>
        <taxon>Stenosarchaea group</taxon>
        <taxon>Halobacteria</taxon>
        <taxon>Halobacteriales</taxon>
        <taxon>Haladaptataceae</taxon>
        <taxon>Haladaptatus</taxon>
    </lineage>
</organism>
<evidence type="ECO:0000313" key="1">
    <source>
        <dbReference type="EMBL" id="SIR65108.1"/>
    </source>
</evidence>
<gene>
    <name evidence="1" type="ORF">SAMN05421858_3126</name>
</gene>
<sequence length="223" mass="24808">MRHAQPELPTIDSGITLLETDERATGALQSLVLDQILLEGGSAIWMDANGHGTTEQLSRIAPSMRALDRIRIARAFTPWQHQSLCQDLAPEITEETAVAVLPAFDWFYRSEDLPRGNGERMLTAAVDLVSEIAETYDIPVLVTQHTDDELTAPIRERADDVIRCKQTPYGPRFTGDEYETLVYPLDNGMMQTTLAFWKRVLTTRHPAVAGADSPTEVSVHGSY</sequence>
<name>A0A1N7CN93_9EURY</name>
<reference evidence="2" key="1">
    <citation type="submission" date="2017-01" db="EMBL/GenBank/DDBJ databases">
        <authorList>
            <person name="Varghese N."/>
            <person name="Submissions S."/>
        </authorList>
    </citation>
    <scope>NUCLEOTIDE SEQUENCE [LARGE SCALE GENOMIC DNA]</scope>
    <source>
        <strain evidence="2">CGMCC 1.7737</strain>
    </source>
</reference>
<dbReference type="EMBL" id="FTNO01000003">
    <property type="protein sequence ID" value="SIR65108.1"/>
    <property type="molecule type" value="Genomic_DNA"/>
</dbReference>
<dbReference type="Gene3D" id="3.40.50.300">
    <property type="entry name" value="P-loop containing nucleotide triphosphate hydrolases"/>
    <property type="match status" value="1"/>
</dbReference>